<dbReference type="Pfam" id="PF00072">
    <property type="entry name" value="Response_reg"/>
    <property type="match status" value="1"/>
</dbReference>
<dbReference type="SMART" id="SM00382">
    <property type="entry name" value="AAA"/>
    <property type="match status" value="1"/>
</dbReference>
<evidence type="ECO:0000256" key="3">
    <source>
        <dbReference type="ARBA" id="ARBA00022840"/>
    </source>
</evidence>
<gene>
    <name evidence="11" type="ORF">EDC39_103179</name>
</gene>
<keyword evidence="7" id="KW-0804">Transcription</keyword>
<dbReference type="Gene3D" id="1.10.8.60">
    <property type="match status" value="1"/>
</dbReference>
<dbReference type="Pfam" id="PF02954">
    <property type="entry name" value="HTH_8"/>
    <property type="match status" value="1"/>
</dbReference>
<dbReference type="GO" id="GO:0000160">
    <property type="term" value="P:phosphorelay signal transduction system"/>
    <property type="evidence" value="ECO:0007669"/>
    <property type="project" value="UniProtKB-KW"/>
</dbReference>
<evidence type="ECO:0000256" key="5">
    <source>
        <dbReference type="ARBA" id="ARBA00023015"/>
    </source>
</evidence>
<dbReference type="GO" id="GO:0006355">
    <property type="term" value="P:regulation of DNA-templated transcription"/>
    <property type="evidence" value="ECO:0007669"/>
    <property type="project" value="InterPro"/>
</dbReference>
<dbReference type="InterPro" id="IPR025943">
    <property type="entry name" value="Sigma_54_int_dom_ATP-bd_2"/>
</dbReference>
<evidence type="ECO:0000256" key="4">
    <source>
        <dbReference type="ARBA" id="ARBA00023012"/>
    </source>
</evidence>
<reference evidence="11 12" key="1">
    <citation type="submission" date="2019-07" db="EMBL/GenBank/DDBJ databases">
        <title>Genomic Encyclopedia of Type Strains, Phase IV (KMG-IV): sequencing the most valuable type-strain genomes for metagenomic binning, comparative biology and taxonomic classification.</title>
        <authorList>
            <person name="Goeker M."/>
        </authorList>
    </citation>
    <scope>NUCLEOTIDE SEQUENCE [LARGE SCALE GENOMIC DNA]</scope>
    <source>
        <strain evidence="11 12">SS015</strain>
    </source>
</reference>
<evidence type="ECO:0000259" key="9">
    <source>
        <dbReference type="PROSITE" id="PS50045"/>
    </source>
</evidence>
<dbReference type="EMBL" id="VNIB01000003">
    <property type="protein sequence ID" value="TYO99333.1"/>
    <property type="molecule type" value="Genomic_DNA"/>
</dbReference>
<dbReference type="RefSeq" id="WP_246140179.1">
    <property type="nucleotide sequence ID" value="NZ_VNIB01000003.1"/>
</dbReference>
<dbReference type="GO" id="GO:0043565">
    <property type="term" value="F:sequence-specific DNA binding"/>
    <property type="evidence" value="ECO:0007669"/>
    <property type="project" value="InterPro"/>
</dbReference>
<organism evidence="11 12">
    <name type="scientific">Geothermobacter ehrlichii</name>
    <dbReference type="NCBI Taxonomy" id="213224"/>
    <lineage>
        <taxon>Bacteria</taxon>
        <taxon>Pseudomonadati</taxon>
        <taxon>Thermodesulfobacteriota</taxon>
        <taxon>Desulfuromonadia</taxon>
        <taxon>Desulfuromonadales</taxon>
        <taxon>Geothermobacteraceae</taxon>
        <taxon>Geothermobacter</taxon>
    </lineage>
</organism>
<dbReference type="InterPro" id="IPR011006">
    <property type="entry name" value="CheY-like_superfamily"/>
</dbReference>
<dbReference type="PROSITE" id="PS50110">
    <property type="entry name" value="RESPONSE_REGULATORY"/>
    <property type="match status" value="1"/>
</dbReference>
<dbReference type="Pfam" id="PF00158">
    <property type="entry name" value="Sigma54_activat"/>
    <property type="match status" value="1"/>
</dbReference>
<dbReference type="Pfam" id="PF25601">
    <property type="entry name" value="AAA_lid_14"/>
    <property type="match status" value="1"/>
</dbReference>
<dbReference type="InterPro" id="IPR002197">
    <property type="entry name" value="HTH_Fis"/>
</dbReference>
<feature type="domain" description="Sigma-54 factor interaction" evidence="9">
    <location>
        <begin position="147"/>
        <end position="375"/>
    </location>
</feature>
<comment type="caution">
    <text evidence="11">The sequence shown here is derived from an EMBL/GenBank/DDBJ whole genome shotgun (WGS) entry which is preliminary data.</text>
</comment>
<name>A0A5D3WMA7_9BACT</name>
<evidence type="ECO:0000313" key="12">
    <source>
        <dbReference type="Proteomes" id="UP000324159"/>
    </source>
</evidence>
<dbReference type="FunFam" id="3.40.50.300:FF:000006">
    <property type="entry name" value="DNA-binding transcriptional regulator NtrC"/>
    <property type="match status" value="1"/>
</dbReference>
<dbReference type="SUPFAM" id="SSF52172">
    <property type="entry name" value="CheY-like"/>
    <property type="match status" value="1"/>
</dbReference>
<dbReference type="Gene3D" id="3.40.50.300">
    <property type="entry name" value="P-loop containing nucleotide triphosphate hydrolases"/>
    <property type="match status" value="1"/>
</dbReference>
<dbReference type="PROSITE" id="PS00688">
    <property type="entry name" value="SIGMA54_INTERACT_3"/>
    <property type="match status" value="1"/>
</dbReference>
<protein>
    <submittedName>
        <fullName evidence="11">DNA-binding NtrC family response regulator</fullName>
    </submittedName>
</protein>
<dbReference type="FunFam" id="3.40.50.2300:FF:000018">
    <property type="entry name" value="DNA-binding transcriptional regulator NtrC"/>
    <property type="match status" value="1"/>
</dbReference>
<dbReference type="PRINTS" id="PR01590">
    <property type="entry name" value="HTHFIS"/>
</dbReference>
<evidence type="ECO:0000256" key="2">
    <source>
        <dbReference type="ARBA" id="ARBA00022741"/>
    </source>
</evidence>
<dbReference type="InterPro" id="IPR058031">
    <property type="entry name" value="AAA_lid_NorR"/>
</dbReference>
<dbReference type="Gene3D" id="1.10.10.60">
    <property type="entry name" value="Homeodomain-like"/>
    <property type="match status" value="1"/>
</dbReference>
<dbReference type="PROSITE" id="PS00676">
    <property type="entry name" value="SIGMA54_INTERACT_2"/>
    <property type="match status" value="1"/>
</dbReference>
<dbReference type="Proteomes" id="UP000324159">
    <property type="component" value="Unassembled WGS sequence"/>
</dbReference>
<dbReference type="InterPro" id="IPR003593">
    <property type="entry name" value="AAA+_ATPase"/>
</dbReference>
<dbReference type="Gene3D" id="3.40.50.2300">
    <property type="match status" value="1"/>
</dbReference>
<feature type="domain" description="Response regulatory" evidence="10">
    <location>
        <begin position="8"/>
        <end position="122"/>
    </location>
</feature>
<proteinExistence type="predicted"/>
<dbReference type="InterPro" id="IPR027417">
    <property type="entry name" value="P-loop_NTPase"/>
</dbReference>
<dbReference type="SUPFAM" id="SSF46689">
    <property type="entry name" value="Homeodomain-like"/>
    <property type="match status" value="1"/>
</dbReference>
<keyword evidence="5" id="KW-0805">Transcription regulation</keyword>
<keyword evidence="4" id="KW-0902">Two-component regulatory system</keyword>
<evidence type="ECO:0000313" key="11">
    <source>
        <dbReference type="EMBL" id="TYO99333.1"/>
    </source>
</evidence>
<evidence type="ECO:0000256" key="6">
    <source>
        <dbReference type="ARBA" id="ARBA00023125"/>
    </source>
</evidence>
<keyword evidence="2" id="KW-0547">Nucleotide-binding</keyword>
<dbReference type="GO" id="GO:0005524">
    <property type="term" value="F:ATP binding"/>
    <property type="evidence" value="ECO:0007669"/>
    <property type="project" value="UniProtKB-KW"/>
</dbReference>
<dbReference type="InterPro" id="IPR009057">
    <property type="entry name" value="Homeodomain-like_sf"/>
</dbReference>
<dbReference type="PANTHER" id="PTHR32071">
    <property type="entry name" value="TRANSCRIPTIONAL REGULATORY PROTEIN"/>
    <property type="match status" value="1"/>
</dbReference>
<dbReference type="PROSITE" id="PS50045">
    <property type="entry name" value="SIGMA54_INTERACT_4"/>
    <property type="match status" value="1"/>
</dbReference>
<keyword evidence="6 11" id="KW-0238">DNA-binding</keyword>
<evidence type="ECO:0000256" key="8">
    <source>
        <dbReference type="PROSITE-ProRule" id="PRU00169"/>
    </source>
</evidence>
<keyword evidence="12" id="KW-1185">Reference proteome</keyword>
<dbReference type="PANTHER" id="PTHR32071:SF117">
    <property type="entry name" value="PTS-DEPENDENT DIHYDROXYACETONE KINASE OPERON REGULATORY PROTEIN-RELATED"/>
    <property type="match status" value="1"/>
</dbReference>
<dbReference type="AlphaFoldDB" id="A0A5D3WMA7"/>
<evidence type="ECO:0000259" key="10">
    <source>
        <dbReference type="PROSITE" id="PS50110"/>
    </source>
</evidence>
<evidence type="ECO:0000256" key="7">
    <source>
        <dbReference type="ARBA" id="ARBA00023163"/>
    </source>
</evidence>
<dbReference type="SUPFAM" id="SSF52540">
    <property type="entry name" value="P-loop containing nucleoside triphosphate hydrolases"/>
    <property type="match status" value="1"/>
</dbReference>
<feature type="modified residue" description="4-aspartylphosphate" evidence="8">
    <location>
        <position position="57"/>
    </location>
</feature>
<accession>A0A5D3WMA7</accession>
<keyword evidence="3" id="KW-0067">ATP-binding</keyword>
<dbReference type="SMART" id="SM00448">
    <property type="entry name" value="REC"/>
    <property type="match status" value="1"/>
</dbReference>
<dbReference type="InterPro" id="IPR025944">
    <property type="entry name" value="Sigma_54_int_dom_CS"/>
</dbReference>
<dbReference type="InterPro" id="IPR002078">
    <property type="entry name" value="Sigma_54_int"/>
</dbReference>
<dbReference type="InterPro" id="IPR001789">
    <property type="entry name" value="Sig_transdc_resp-reg_receiver"/>
</dbReference>
<sequence>MSRNQPATVLVIDDDSAMRDMLHEDLERRGYQVLTADGAGRAWELLAGHDVDMVLTDLNMPGTSGIDFCRQLHQDRPDLPVLIITAFGSLETAIDALRAGAYDFVTKPIDLDLLEHALRRARQHRELQRKVQLLDAEIARSRPSTDILGDSPPMRELKDLLGRVAPLDTSVLITGESGTGKELAARALHRLSGRQGTFVAVNCAALPETLLESELFGHRRGAFTDARESRPGLFLEADGGTLLLDEIGEMPLALQPKLLRAIEEKRIRPVGGGREISVDVRILTATHQDLEEAVAAGRFREDLLYRLNVISIELPPLRDRGNDILLLAQSFCSEFADRMGKPVKGLSEPAAARLLAYDWPGNIRELRNVIERAVALTRHDRLTPDDFPPRLQQDTHHRQVPELAADTPLLPLAEVERRYIERVLESCGGNRTVAARILGIDRKTLYRKLQAGERPR</sequence>
<evidence type="ECO:0000256" key="1">
    <source>
        <dbReference type="ARBA" id="ARBA00022553"/>
    </source>
</evidence>
<dbReference type="CDD" id="cd00009">
    <property type="entry name" value="AAA"/>
    <property type="match status" value="1"/>
</dbReference>
<keyword evidence="1 8" id="KW-0597">Phosphoprotein</keyword>